<sequence length="271" mass="27831">DGHEEPQLLAVAPRCLAGGAGSEGPLLPSAGSAGRPFLRAGARRPPLRRGRQAQRGPGRLLQAAAGDVLRGPALGEAAHAGGRGQDLLEVAPRLRPPRAPARPLQPHPHPRAHRCRLAALPRALGGAGLLRGHVRPAHLARRDGGGRALAGAGGGGAGHRGYGGDGRCFHSRGRLRVLRPGACHGPQLRPRLVLRRDGRGGAKRPGRPRPCRVARGIAHYAFCTNGSGTAGRLGIPTVGFGPGDEELAHRPGDERVGVGQLVAGAVGYAAI</sequence>
<proteinExistence type="predicted"/>
<dbReference type="EC" id="3.5.1.16" evidence="2"/>
<dbReference type="EMBL" id="CADCVM010000089">
    <property type="protein sequence ID" value="CAA9473643.1"/>
    <property type="molecule type" value="Genomic_DNA"/>
</dbReference>
<feature type="compositionally biased region" description="Basic residues" evidence="1">
    <location>
        <begin position="41"/>
        <end position="52"/>
    </location>
</feature>
<gene>
    <name evidence="2" type="ORF">AVDCRST_MAG05-747</name>
</gene>
<organism evidence="2">
    <name type="scientific">uncultured Rubrobacteraceae bacterium</name>
    <dbReference type="NCBI Taxonomy" id="349277"/>
    <lineage>
        <taxon>Bacteria</taxon>
        <taxon>Bacillati</taxon>
        <taxon>Actinomycetota</taxon>
        <taxon>Rubrobacteria</taxon>
        <taxon>Rubrobacterales</taxon>
        <taxon>Rubrobacteraceae</taxon>
        <taxon>environmental samples</taxon>
    </lineage>
</organism>
<reference evidence="2" key="1">
    <citation type="submission" date="2020-02" db="EMBL/GenBank/DDBJ databases">
        <authorList>
            <person name="Meier V. D."/>
        </authorList>
    </citation>
    <scope>NUCLEOTIDE SEQUENCE</scope>
    <source>
        <strain evidence="2">AVDCRST_MAG05</strain>
    </source>
</reference>
<accession>A0A6J4RKQ8</accession>
<dbReference type="AlphaFoldDB" id="A0A6J4RKQ8"/>
<evidence type="ECO:0000256" key="1">
    <source>
        <dbReference type="SAM" id="MobiDB-lite"/>
    </source>
</evidence>
<keyword evidence="2" id="KW-0378">Hydrolase</keyword>
<dbReference type="GO" id="GO:0008777">
    <property type="term" value="F:acetylornithine deacetylase activity"/>
    <property type="evidence" value="ECO:0007669"/>
    <property type="project" value="UniProtKB-EC"/>
</dbReference>
<protein>
    <submittedName>
        <fullName evidence="2">Acetylornithine deacetylase</fullName>
        <ecNumber evidence="2">3.5.1.16</ecNumber>
    </submittedName>
</protein>
<name>A0A6J4RKQ8_9ACTN</name>
<feature type="non-terminal residue" evidence="2">
    <location>
        <position position="271"/>
    </location>
</feature>
<feature type="region of interest" description="Disordered" evidence="1">
    <location>
        <begin position="17"/>
        <end position="58"/>
    </location>
</feature>
<evidence type="ECO:0000313" key="2">
    <source>
        <dbReference type="EMBL" id="CAA9473643.1"/>
    </source>
</evidence>
<feature type="non-terminal residue" evidence="2">
    <location>
        <position position="1"/>
    </location>
</feature>